<protein>
    <submittedName>
        <fullName evidence="2">Uncharacterized protein</fullName>
    </submittedName>
</protein>
<accession>A0A2P4WXC2</accession>
<dbReference type="AlphaFoldDB" id="A0A2P4WXC2"/>
<dbReference type="EMBL" id="NCKW01020426">
    <property type="protein sequence ID" value="POM57958.1"/>
    <property type="molecule type" value="Genomic_DNA"/>
</dbReference>
<keyword evidence="3" id="KW-1185">Reference proteome</keyword>
<reference evidence="2 3" key="1">
    <citation type="journal article" date="2017" name="Genome Biol. Evol.">
        <title>Phytophthora megakarya and P. palmivora, closely related causal agents of cacao black pod rot, underwent increases in genome sizes and gene numbers by different mechanisms.</title>
        <authorList>
            <person name="Ali S.S."/>
            <person name="Shao J."/>
            <person name="Lary D.J."/>
            <person name="Kronmiller B."/>
            <person name="Shen D."/>
            <person name="Strem M.D."/>
            <person name="Amoako-Attah I."/>
            <person name="Akrofi A.Y."/>
            <person name="Begoude B.A."/>
            <person name="Ten Hoopen G.M."/>
            <person name="Coulibaly K."/>
            <person name="Kebe B.I."/>
            <person name="Melnick R.L."/>
            <person name="Guiltinan M.J."/>
            <person name="Tyler B.M."/>
            <person name="Meinhardt L.W."/>
            <person name="Bailey B.A."/>
        </authorList>
    </citation>
    <scope>NUCLEOTIDE SEQUENCE [LARGE SCALE GENOMIC DNA]</scope>
    <source>
        <strain evidence="3">sbr112.9</strain>
    </source>
</reference>
<sequence length="863" mass="97079">MPEQVALTRLMLSMPSDANCRLLSKMSTWPIEALDAFFQVLLMLAKVEYKMFAKMMGSQYTSAEQLEVFVTVAVDMMNQASSRELVIFAAELPVHIRNLLFEMLVGGPEKGVLLRLISYSTRVPPELMHELVALFHRMSWEIRSSFIEQLRALEGVNDVESLAEVASNLEDNESLRQMVLLFNPLQIHIRVSLVALLLKLRANERALVLSRLVKMPKNSVGSFCVAICNPSCEPVWLTRSITLRSLVASNLEDNESLRQMVLLFNPLQIHIRVSLVALLLKLRANERALVLSRLVKMPKNSVGSFCVAICNPSCEPVSPAYCRVIGLVDSKYHTSLLCLLKSEPLWFFLRLMAEYCEVGDKGLEEVTILLNRVAKLVCMFTHSEHFLVLKNVIREALNDKLSLSEIVGVLALFPVVSKQLDFLRYVNGFAKYARTSLIFRVLSKYKQPAFIFEMCRILDLDDAVFALKCLDRMWQRQHEDLDNAMEPLARLFAGGGSTQVKDDFCDLIVGYRGLSAALDDKIANGYAECVVIPRITGNIQHNKGTSEMDEDNPDSLLRLPSTTPPSHQSVPLNRHLQRTRPGQAFPRKRTDRKAWWQDLDDTSSLLLPSDLPEATPPKTLQLNEELDSPVRSPKTLPSVSVLTEQPHTVCQNEEAKVSDLVVAAEPLPQIETIPPIKRSVQSPQEPDVRVSSSTNGHLQAGTEELLRNVNLSRSESAPATLTIENDTLWSKHKRSRGIAAALDNPLEFHVGRNKGADFIQKQRERVYNEKGASRIRHSRTPSAQAHVMEARVCRALGKRQVILQTTLSPLTRPDPHTQKQHNFENSHHKVLLLKLLAISGKTSHMYTTNQPGGTIKFKTKQKI</sequence>
<feature type="region of interest" description="Disordered" evidence="1">
    <location>
        <begin position="541"/>
        <end position="591"/>
    </location>
</feature>
<feature type="compositionally biased region" description="Polar residues" evidence="1">
    <location>
        <begin position="560"/>
        <end position="571"/>
    </location>
</feature>
<evidence type="ECO:0000313" key="2">
    <source>
        <dbReference type="EMBL" id="POM57958.1"/>
    </source>
</evidence>
<comment type="caution">
    <text evidence="2">The sequence shown here is derived from an EMBL/GenBank/DDBJ whole genome shotgun (WGS) entry which is preliminary data.</text>
</comment>
<evidence type="ECO:0000313" key="3">
    <source>
        <dbReference type="Proteomes" id="UP000237271"/>
    </source>
</evidence>
<name>A0A2P4WXC2_9STRA</name>
<organism evidence="2 3">
    <name type="scientific">Phytophthora palmivora</name>
    <dbReference type="NCBI Taxonomy" id="4796"/>
    <lineage>
        <taxon>Eukaryota</taxon>
        <taxon>Sar</taxon>
        <taxon>Stramenopiles</taxon>
        <taxon>Oomycota</taxon>
        <taxon>Peronosporomycetes</taxon>
        <taxon>Peronosporales</taxon>
        <taxon>Peronosporaceae</taxon>
        <taxon>Phytophthora</taxon>
    </lineage>
</organism>
<gene>
    <name evidence="2" type="ORF">PHPALM_37463</name>
</gene>
<dbReference type="OrthoDB" id="118581at2759"/>
<dbReference type="Proteomes" id="UP000237271">
    <property type="component" value="Unassembled WGS sequence"/>
</dbReference>
<evidence type="ECO:0000256" key="1">
    <source>
        <dbReference type="SAM" id="MobiDB-lite"/>
    </source>
</evidence>
<proteinExistence type="predicted"/>